<feature type="transmembrane region" description="Helical" evidence="7">
    <location>
        <begin position="526"/>
        <end position="545"/>
    </location>
</feature>
<feature type="transmembrane region" description="Helical" evidence="7">
    <location>
        <begin position="92"/>
        <end position="125"/>
    </location>
</feature>
<feature type="domain" description="RCK C-terminal" evidence="8">
    <location>
        <begin position="317"/>
        <end position="401"/>
    </location>
</feature>
<protein>
    <submittedName>
        <fullName evidence="9">SLC13 family permease</fullName>
    </submittedName>
</protein>
<evidence type="ECO:0000256" key="1">
    <source>
        <dbReference type="ARBA" id="ARBA00004141"/>
    </source>
</evidence>
<sequence>MLTTLIILIIATALFIHGRIKSDLVAVGSLIALILTGIITPSEAWEGFSNSVVVMIAGLFIVGAGIFNSGLANILSNRILKFGKNSETKMLIIIMLTVGIISAFMSNTGTVAIMLPVIVSIALGMKSSPAKFLMPLAFASSLGGIITLIGTPPNLVASNALVEAGFKGFSFFEFAPIGIIVLITGTLFMATIGKKLLPNRFPEVAIAGSTSSAKKLAGVYKIYPALHFLSIPNTSNLVGEKLENIQLPTKYGMTIIAIKRSSNGILPLGQQYNQIIPKSHTILEAGDTLLVMCPQENIERCKQDYDIEQLANHSEAEARNSFLNQKFGIAEIIITPQSLYRNKSIRDLHFRKKLGLTALAINRNGKLIYLDVAKEKLRTGDAILIHGEWSKIELLNEDSHDVVVVGNIKDIATSYASAGKAWIAGIIMLAMLIIMTMEVMDPVVTVFISAVLMLITGCVRSTKDAYHSIDWESLILIAAMLPMATALEKTGGVQLISDFVIDTVGNYGPFAVLIGFYILTTALSQFISNTAAAVIFAPIALHAAIHLDVSPYPFIMAIAIAASMAFSTPVASPTNALVMNAGGYKFSDFVKVGVPLQVAVAIVALIFLPLFFPF</sequence>
<feature type="transmembrane region" description="Helical" evidence="7">
    <location>
        <begin position="443"/>
        <end position="459"/>
    </location>
</feature>
<keyword evidence="4" id="KW-0677">Repeat</keyword>
<keyword evidence="3 7" id="KW-0812">Transmembrane</keyword>
<dbReference type="InterPro" id="IPR036721">
    <property type="entry name" value="RCK_C_sf"/>
</dbReference>
<feature type="transmembrane region" description="Helical" evidence="7">
    <location>
        <begin position="592"/>
        <end position="612"/>
    </location>
</feature>
<feature type="transmembrane region" description="Helical" evidence="7">
    <location>
        <begin position="471"/>
        <end position="487"/>
    </location>
</feature>
<evidence type="ECO:0000256" key="3">
    <source>
        <dbReference type="ARBA" id="ARBA00022692"/>
    </source>
</evidence>
<evidence type="ECO:0000259" key="8">
    <source>
        <dbReference type="PROSITE" id="PS51202"/>
    </source>
</evidence>
<feature type="transmembrane region" description="Helical" evidence="7">
    <location>
        <begin position="52"/>
        <end position="72"/>
    </location>
</feature>
<organism evidence="9">
    <name type="scientific">Ornithinibacillus sp. 4-3</name>
    <dbReference type="NCBI Taxonomy" id="3231488"/>
    <lineage>
        <taxon>Bacteria</taxon>
        <taxon>Bacillati</taxon>
        <taxon>Bacillota</taxon>
        <taxon>Bacilli</taxon>
        <taxon>Bacillales</taxon>
        <taxon>Bacillaceae</taxon>
        <taxon>Ornithinibacillus</taxon>
    </lineage>
</organism>
<keyword evidence="5 7" id="KW-1133">Transmembrane helix</keyword>
<reference evidence="9" key="1">
    <citation type="submission" date="2024-07" db="EMBL/GenBank/DDBJ databases">
        <title>Halotolerant mesophilic bacterium Ornithinibacillus sp. 4-3, sp. nov., isolated from soil.</title>
        <authorList>
            <person name="Sidarenka A.V."/>
            <person name="Guliayeva D.E."/>
            <person name="Leanovich S.I."/>
            <person name="Hileuskaya K.S."/>
            <person name="Akhremchuk A.E."/>
            <person name="Sikolenko M.A."/>
            <person name="Valentovich L.N."/>
        </authorList>
    </citation>
    <scope>NUCLEOTIDE SEQUENCE</scope>
    <source>
        <strain evidence="9">4-3</strain>
    </source>
</reference>
<evidence type="ECO:0000256" key="4">
    <source>
        <dbReference type="ARBA" id="ARBA00022737"/>
    </source>
</evidence>
<evidence type="ECO:0000256" key="2">
    <source>
        <dbReference type="ARBA" id="ARBA00022448"/>
    </source>
</evidence>
<dbReference type="PROSITE" id="PS51202">
    <property type="entry name" value="RCK_C"/>
    <property type="match status" value="2"/>
</dbReference>
<dbReference type="GO" id="GO:0005886">
    <property type="term" value="C:plasma membrane"/>
    <property type="evidence" value="ECO:0007669"/>
    <property type="project" value="TreeGrafter"/>
</dbReference>
<dbReference type="PROSITE" id="PS01271">
    <property type="entry name" value="NA_SULFATE"/>
    <property type="match status" value="1"/>
</dbReference>
<evidence type="ECO:0000313" key="9">
    <source>
        <dbReference type="EMBL" id="XDK32506.1"/>
    </source>
</evidence>
<dbReference type="InterPro" id="IPR051679">
    <property type="entry name" value="DASS-Related_Transporters"/>
</dbReference>
<feature type="transmembrane region" description="Helical" evidence="7">
    <location>
        <begin position="132"/>
        <end position="151"/>
    </location>
</feature>
<dbReference type="PANTHER" id="PTHR43652">
    <property type="entry name" value="BASIC AMINO ACID ANTIPORTER YFCC-RELATED"/>
    <property type="match status" value="1"/>
</dbReference>
<evidence type="ECO:0000256" key="7">
    <source>
        <dbReference type="SAM" id="Phobius"/>
    </source>
</evidence>
<dbReference type="Pfam" id="PF02080">
    <property type="entry name" value="TrkA_C"/>
    <property type="match status" value="1"/>
</dbReference>
<name>A0AB39HJP7_9BACI</name>
<feature type="transmembrane region" description="Helical" evidence="7">
    <location>
        <begin position="499"/>
        <end position="519"/>
    </location>
</feature>
<dbReference type="AlphaFoldDB" id="A0AB39HJP7"/>
<dbReference type="InterPro" id="IPR004680">
    <property type="entry name" value="Cit_transptr-like_dom"/>
</dbReference>
<evidence type="ECO:0000256" key="5">
    <source>
        <dbReference type="ARBA" id="ARBA00022989"/>
    </source>
</evidence>
<dbReference type="Pfam" id="PF03600">
    <property type="entry name" value="CitMHS"/>
    <property type="match status" value="1"/>
</dbReference>
<accession>A0AB39HJP7</accession>
<dbReference type="SUPFAM" id="SSF116726">
    <property type="entry name" value="TrkA C-terminal domain-like"/>
    <property type="match status" value="2"/>
</dbReference>
<dbReference type="RefSeq" id="WP_368653194.1">
    <property type="nucleotide sequence ID" value="NZ_CP162599.1"/>
</dbReference>
<comment type="subcellular location">
    <subcellularLocation>
        <location evidence="1">Membrane</location>
        <topology evidence="1">Multi-pass membrane protein</topology>
    </subcellularLocation>
</comment>
<feature type="transmembrane region" description="Helical" evidence="7">
    <location>
        <begin position="171"/>
        <end position="192"/>
    </location>
</feature>
<keyword evidence="6 7" id="KW-0472">Membrane</keyword>
<dbReference type="PANTHER" id="PTHR43652:SF1">
    <property type="entry name" value="RESPONSE REGULATOR"/>
    <property type="match status" value="1"/>
</dbReference>
<keyword evidence="2" id="KW-0813">Transport</keyword>
<gene>
    <name evidence="9" type="ORF">AB4Y30_16090</name>
</gene>
<dbReference type="GO" id="GO:0008324">
    <property type="term" value="F:monoatomic cation transmembrane transporter activity"/>
    <property type="evidence" value="ECO:0007669"/>
    <property type="project" value="InterPro"/>
</dbReference>
<feature type="transmembrane region" description="Helical" evidence="7">
    <location>
        <begin position="25"/>
        <end position="45"/>
    </location>
</feature>
<evidence type="ECO:0000256" key="6">
    <source>
        <dbReference type="ARBA" id="ARBA00023136"/>
    </source>
</evidence>
<feature type="transmembrane region" description="Helical" evidence="7">
    <location>
        <begin position="551"/>
        <end position="571"/>
    </location>
</feature>
<feature type="domain" description="RCK C-terminal" evidence="8">
    <location>
        <begin position="214"/>
        <end position="307"/>
    </location>
</feature>
<proteinExistence type="predicted"/>
<dbReference type="Gene3D" id="3.30.70.1450">
    <property type="entry name" value="Regulator of K+ conductance, C-terminal domain"/>
    <property type="match status" value="2"/>
</dbReference>
<dbReference type="EMBL" id="CP162599">
    <property type="protein sequence ID" value="XDK32506.1"/>
    <property type="molecule type" value="Genomic_DNA"/>
</dbReference>
<dbReference type="GO" id="GO:0006813">
    <property type="term" value="P:potassium ion transport"/>
    <property type="evidence" value="ECO:0007669"/>
    <property type="project" value="InterPro"/>
</dbReference>
<dbReference type="InterPro" id="IPR006037">
    <property type="entry name" value="RCK_C"/>
</dbReference>
<dbReference type="InterPro" id="IPR031312">
    <property type="entry name" value="Na/sul_symport_CS"/>
</dbReference>